<name>A0A6J4GFP5_9FLAO</name>
<dbReference type="NCBIfam" id="TIGR03519">
    <property type="entry name" value="T9SS_PorP_fam"/>
    <property type="match status" value="1"/>
</dbReference>
<proteinExistence type="predicted"/>
<feature type="chain" id="PRO_5026702415" description="Type IX secretion system membrane protein PorP/SprF" evidence="1">
    <location>
        <begin position="22"/>
        <end position="306"/>
    </location>
</feature>
<evidence type="ECO:0000256" key="1">
    <source>
        <dbReference type="SAM" id="SignalP"/>
    </source>
</evidence>
<gene>
    <name evidence="2" type="ORF">FLA105534_01924</name>
</gene>
<dbReference type="EMBL" id="CADCSU010000079">
    <property type="protein sequence ID" value="CAA9198022.1"/>
    <property type="molecule type" value="Genomic_DNA"/>
</dbReference>
<evidence type="ECO:0000313" key="3">
    <source>
        <dbReference type="Proteomes" id="UP000479938"/>
    </source>
</evidence>
<accession>A0A6J4GFP5</accession>
<dbReference type="Pfam" id="PF11751">
    <property type="entry name" value="PorP_SprF"/>
    <property type="match status" value="1"/>
</dbReference>
<dbReference type="Proteomes" id="UP000479938">
    <property type="component" value="Unassembled WGS sequence"/>
</dbReference>
<sequence length="306" mass="34161">MKTKSIRLLLIILFTCNYISAQQDAQYTQYMYNASVINPAYAGSRDAMSIFGLYRTQWVGLEGAPQTGTFSLHTPIENSKVGIGFSLVNDRIGPSDETNLGVDLSYTIDVSYRYKLAFGIKGSANLLNVDYTKLNIYDPTDPGFQENVENKISPNVGAGVYLYSDNTYVGLSAPALLETSHYNGMSTYVAKEKIHYYFMAGHVFDLNYNLKFKPSALVKMTEGAPLQVDLSANFLFNEKFTAGVAYRWSAALSALVGFQVSDGLFVGYAYDAETTKLANYNSGSHEIFLRFELFKKYDKIVSPRFF</sequence>
<reference evidence="2 3" key="1">
    <citation type="submission" date="2020-02" db="EMBL/GenBank/DDBJ databases">
        <authorList>
            <person name="Criscuolo A."/>
        </authorList>
    </citation>
    <scope>NUCLEOTIDE SEQUENCE [LARGE SCALE GENOMIC DNA]</scope>
    <source>
        <strain evidence="2">CIP105534</strain>
    </source>
</reference>
<protein>
    <recommendedName>
        <fullName evidence="4">Type IX secretion system membrane protein PorP/SprF</fullName>
    </recommendedName>
</protein>
<evidence type="ECO:0008006" key="4">
    <source>
        <dbReference type="Google" id="ProtNLM"/>
    </source>
</evidence>
<dbReference type="InterPro" id="IPR019861">
    <property type="entry name" value="PorP/SprF_Bacteroidetes"/>
</dbReference>
<organism evidence="2 3">
    <name type="scientific">Flavobacterium bizetiae</name>
    <dbReference type="NCBI Taxonomy" id="2704140"/>
    <lineage>
        <taxon>Bacteria</taxon>
        <taxon>Pseudomonadati</taxon>
        <taxon>Bacteroidota</taxon>
        <taxon>Flavobacteriia</taxon>
        <taxon>Flavobacteriales</taxon>
        <taxon>Flavobacteriaceae</taxon>
        <taxon>Flavobacterium</taxon>
    </lineage>
</organism>
<keyword evidence="1" id="KW-0732">Signal</keyword>
<feature type="signal peptide" evidence="1">
    <location>
        <begin position="1"/>
        <end position="21"/>
    </location>
</feature>
<keyword evidence="3" id="KW-1185">Reference proteome</keyword>
<evidence type="ECO:0000313" key="2">
    <source>
        <dbReference type="EMBL" id="CAA9198022.1"/>
    </source>
</evidence>
<dbReference type="AlphaFoldDB" id="A0A6J4GFP5"/>
<dbReference type="RefSeq" id="WP_173970567.1">
    <property type="nucleotide sequence ID" value="NZ_CADCSU010000079.1"/>
</dbReference>